<gene>
    <name evidence="1" type="ORF">ALC56_14825</name>
</gene>
<dbReference type="Proteomes" id="UP000078541">
    <property type="component" value="Unassembled WGS sequence"/>
</dbReference>
<name>A0A195ES07_9HYME</name>
<accession>A0A195ES07</accession>
<keyword evidence="2" id="KW-1185">Reference proteome</keyword>
<evidence type="ECO:0000313" key="2">
    <source>
        <dbReference type="Proteomes" id="UP000078541"/>
    </source>
</evidence>
<sequence>MELAGRRTKLERVRDAARGTVLAEERTLGNGTGRGLPLWSGTVVIGMAIRGLSSNAPFPPTDGECVSIGIGYRTTNASFANDNHPRRSLRSRSDLNPIFPTSNVIKWYGKERGDSTYFCVDSDSRPCCASYADPIDLVRDFDKVIPRLLLQDLSISINITCFVYVVGKFLDCCVMSNSFVCDQALTVERERSEITGLCGISRIANDNYRMLLRGSKLLSTTRVVRHVRISQ</sequence>
<evidence type="ECO:0000313" key="1">
    <source>
        <dbReference type="EMBL" id="KYN31013.1"/>
    </source>
</evidence>
<protein>
    <submittedName>
        <fullName evidence="1">Uncharacterized protein</fullName>
    </submittedName>
</protein>
<reference evidence="1 2" key="1">
    <citation type="submission" date="2016-03" db="EMBL/GenBank/DDBJ databases">
        <title>Trachymyrmex septentrionalis WGS genome.</title>
        <authorList>
            <person name="Nygaard S."/>
            <person name="Hu H."/>
            <person name="Boomsma J."/>
            <person name="Zhang G."/>
        </authorList>
    </citation>
    <scope>NUCLEOTIDE SEQUENCE [LARGE SCALE GENOMIC DNA]</scope>
    <source>
        <strain evidence="1">Tsep2-gDNA-1</strain>
        <tissue evidence="1">Whole body</tissue>
    </source>
</reference>
<organism evidence="1 2">
    <name type="scientific">Trachymyrmex septentrionalis</name>
    <dbReference type="NCBI Taxonomy" id="34720"/>
    <lineage>
        <taxon>Eukaryota</taxon>
        <taxon>Metazoa</taxon>
        <taxon>Ecdysozoa</taxon>
        <taxon>Arthropoda</taxon>
        <taxon>Hexapoda</taxon>
        <taxon>Insecta</taxon>
        <taxon>Pterygota</taxon>
        <taxon>Neoptera</taxon>
        <taxon>Endopterygota</taxon>
        <taxon>Hymenoptera</taxon>
        <taxon>Apocrita</taxon>
        <taxon>Aculeata</taxon>
        <taxon>Formicoidea</taxon>
        <taxon>Formicidae</taxon>
        <taxon>Myrmicinae</taxon>
        <taxon>Trachymyrmex</taxon>
    </lineage>
</organism>
<dbReference type="AlphaFoldDB" id="A0A195ES07"/>
<dbReference type="EMBL" id="KQ981993">
    <property type="protein sequence ID" value="KYN31013.1"/>
    <property type="molecule type" value="Genomic_DNA"/>
</dbReference>
<proteinExistence type="predicted"/>